<feature type="signal peptide" evidence="1">
    <location>
        <begin position="1"/>
        <end position="24"/>
    </location>
</feature>
<evidence type="ECO:0000313" key="3">
    <source>
        <dbReference type="Proteomes" id="UP000185895"/>
    </source>
</evidence>
<keyword evidence="3" id="KW-1185">Reference proteome</keyword>
<reference evidence="2 3" key="1">
    <citation type="submission" date="2016-09" db="EMBL/GenBank/DDBJ databases">
        <authorList>
            <person name="Capua I."/>
            <person name="De Benedictis P."/>
            <person name="Joannis T."/>
            <person name="Lombin L.H."/>
            <person name="Cattoli G."/>
        </authorList>
    </citation>
    <scope>NUCLEOTIDE SEQUENCE [LARGE SCALE GENOMIC DNA]</scope>
    <source>
        <strain evidence="2 3">ANC 4671</strain>
    </source>
</reference>
<sequence>MKKAFVRLLALLFMLQSVWGVAEASCLHEMRLFSVDIVVENSSLMPSLEKNLILSTVEKKSALTNLDISKIKDYCQKICVQDQCSHFGQHISLNPQQSSLQHVTYTSVKIRQRYYWQNFYQSPDLIGQNPPPLLSPL</sequence>
<accession>A0A1E7RCF4</accession>
<organism evidence="2 3">
    <name type="scientific">Acinetobacter qingfengensis</name>
    <dbReference type="NCBI Taxonomy" id="1262585"/>
    <lineage>
        <taxon>Bacteria</taxon>
        <taxon>Pseudomonadati</taxon>
        <taxon>Pseudomonadota</taxon>
        <taxon>Gammaproteobacteria</taxon>
        <taxon>Moraxellales</taxon>
        <taxon>Moraxellaceae</taxon>
        <taxon>Acinetobacter</taxon>
    </lineage>
</organism>
<proteinExistence type="predicted"/>
<dbReference type="Proteomes" id="UP000185895">
    <property type="component" value="Unassembled WGS sequence"/>
</dbReference>
<comment type="caution">
    <text evidence="2">The sequence shown here is derived from an EMBL/GenBank/DDBJ whole genome shotgun (WGS) entry which is preliminary data.</text>
</comment>
<dbReference type="RefSeq" id="WP_070069585.1">
    <property type="nucleotide sequence ID" value="NZ_MKKK01000016.1"/>
</dbReference>
<evidence type="ECO:0000256" key="1">
    <source>
        <dbReference type="SAM" id="SignalP"/>
    </source>
</evidence>
<name>A0A1E7RCF4_9GAMM</name>
<keyword evidence="1" id="KW-0732">Signal</keyword>
<dbReference type="OrthoDB" id="6710378at2"/>
<dbReference type="AlphaFoldDB" id="A0A1E7RCF4"/>
<feature type="chain" id="PRO_5043144619" evidence="1">
    <location>
        <begin position="25"/>
        <end position="137"/>
    </location>
</feature>
<protein>
    <submittedName>
        <fullName evidence="2">Uncharacterized protein</fullName>
    </submittedName>
</protein>
<gene>
    <name evidence="2" type="ORF">BJI46_11440</name>
</gene>
<dbReference type="EMBL" id="MKKK01000016">
    <property type="protein sequence ID" value="OEY96973.1"/>
    <property type="molecule type" value="Genomic_DNA"/>
</dbReference>
<evidence type="ECO:0000313" key="2">
    <source>
        <dbReference type="EMBL" id="OEY96973.1"/>
    </source>
</evidence>
<dbReference type="STRING" id="1262585.BJI46_11440"/>